<dbReference type="EMBL" id="FOHJ01000018">
    <property type="protein sequence ID" value="SEU07955.1"/>
    <property type="molecule type" value="Genomic_DNA"/>
</dbReference>
<name>A0A1I0JDD2_9BACI</name>
<protein>
    <submittedName>
        <fullName evidence="1">Uncharacterized protein</fullName>
    </submittedName>
</protein>
<sequence length="40" mass="4747">MVMYLLIVNPVAGNGKGMKVYEDLKQEQSSIFWRWNEDRT</sequence>
<organism evidence="1 2">
    <name type="scientific">Salinibacillus kushneri</name>
    <dbReference type="NCBI Taxonomy" id="237682"/>
    <lineage>
        <taxon>Bacteria</taxon>
        <taxon>Bacillati</taxon>
        <taxon>Bacillota</taxon>
        <taxon>Bacilli</taxon>
        <taxon>Bacillales</taxon>
        <taxon>Bacillaceae</taxon>
        <taxon>Salinibacillus</taxon>
    </lineage>
</organism>
<keyword evidence="2" id="KW-1185">Reference proteome</keyword>
<dbReference type="STRING" id="237682.SAMN05421676_11830"/>
<proteinExistence type="predicted"/>
<evidence type="ECO:0000313" key="2">
    <source>
        <dbReference type="Proteomes" id="UP000199095"/>
    </source>
</evidence>
<dbReference type="Proteomes" id="UP000199095">
    <property type="component" value="Unassembled WGS sequence"/>
</dbReference>
<gene>
    <name evidence="1" type="ORF">SAMN05421676_11830</name>
</gene>
<dbReference type="AlphaFoldDB" id="A0A1I0JDD2"/>
<accession>A0A1I0JDD2</accession>
<evidence type="ECO:0000313" key="1">
    <source>
        <dbReference type="EMBL" id="SEU07955.1"/>
    </source>
</evidence>
<reference evidence="2" key="1">
    <citation type="submission" date="2016-10" db="EMBL/GenBank/DDBJ databases">
        <authorList>
            <person name="Varghese N."/>
            <person name="Submissions S."/>
        </authorList>
    </citation>
    <scope>NUCLEOTIDE SEQUENCE [LARGE SCALE GENOMIC DNA]</scope>
    <source>
        <strain evidence="2">CGMCC 1.3566</strain>
    </source>
</reference>